<dbReference type="EC" id="2.7.11.1" evidence="2"/>
<dbReference type="PROSITE" id="PS00108">
    <property type="entry name" value="PROTEIN_KINASE_ST"/>
    <property type="match status" value="1"/>
</dbReference>
<evidence type="ECO:0000256" key="16">
    <source>
        <dbReference type="SAM" id="MobiDB-lite"/>
    </source>
</evidence>
<dbReference type="AlphaFoldDB" id="A0AAV3QJB4"/>
<dbReference type="FunFam" id="1.10.510.10:FF:000668">
    <property type="entry name" value="Phosphoenolpyruvate carboxylase kinase"/>
    <property type="match status" value="1"/>
</dbReference>
<dbReference type="CDD" id="cd05117">
    <property type="entry name" value="STKc_CAMK"/>
    <property type="match status" value="1"/>
</dbReference>
<evidence type="ECO:0000313" key="18">
    <source>
        <dbReference type="EMBL" id="GAA0163854.1"/>
    </source>
</evidence>
<evidence type="ECO:0000259" key="17">
    <source>
        <dbReference type="PROSITE" id="PS50011"/>
    </source>
</evidence>
<dbReference type="Gene3D" id="1.10.510.10">
    <property type="entry name" value="Transferase(Phosphotransferase) domain 1"/>
    <property type="match status" value="1"/>
</dbReference>
<keyword evidence="7" id="KW-0677">Repeat</keyword>
<dbReference type="InterPro" id="IPR000719">
    <property type="entry name" value="Prot_kinase_dom"/>
</dbReference>
<keyword evidence="6" id="KW-0479">Metal-binding</keyword>
<dbReference type="SMART" id="SM00220">
    <property type="entry name" value="S_TKc"/>
    <property type="match status" value="1"/>
</dbReference>
<evidence type="ECO:0000256" key="15">
    <source>
        <dbReference type="PROSITE-ProRule" id="PRU10141"/>
    </source>
</evidence>
<dbReference type="SUPFAM" id="SSF56112">
    <property type="entry name" value="Protein kinase-like (PK-like)"/>
    <property type="match status" value="1"/>
</dbReference>
<feature type="compositionally biased region" description="Polar residues" evidence="16">
    <location>
        <begin position="310"/>
        <end position="320"/>
    </location>
</feature>
<gene>
    <name evidence="18" type="ORF">LIER_19625</name>
</gene>
<organism evidence="18 19">
    <name type="scientific">Lithospermum erythrorhizon</name>
    <name type="common">Purple gromwell</name>
    <name type="synonym">Lithospermum officinale var. erythrorhizon</name>
    <dbReference type="NCBI Taxonomy" id="34254"/>
    <lineage>
        <taxon>Eukaryota</taxon>
        <taxon>Viridiplantae</taxon>
        <taxon>Streptophyta</taxon>
        <taxon>Embryophyta</taxon>
        <taxon>Tracheophyta</taxon>
        <taxon>Spermatophyta</taxon>
        <taxon>Magnoliopsida</taxon>
        <taxon>eudicotyledons</taxon>
        <taxon>Gunneridae</taxon>
        <taxon>Pentapetalae</taxon>
        <taxon>asterids</taxon>
        <taxon>lamiids</taxon>
        <taxon>Boraginales</taxon>
        <taxon>Boraginaceae</taxon>
        <taxon>Boraginoideae</taxon>
        <taxon>Lithospermeae</taxon>
        <taxon>Lithospermum</taxon>
    </lineage>
</organism>
<comment type="catalytic activity">
    <reaction evidence="13">
        <text>L-threonyl-[protein] + ATP = O-phospho-L-threonyl-[protein] + ADP + H(+)</text>
        <dbReference type="Rhea" id="RHEA:46608"/>
        <dbReference type="Rhea" id="RHEA-COMP:11060"/>
        <dbReference type="Rhea" id="RHEA-COMP:11605"/>
        <dbReference type="ChEBI" id="CHEBI:15378"/>
        <dbReference type="ChEBI" id="CHEBI:30013"/>
        <dbReference type="ChEBI" id="CHEBI:30616"/>
        <dbReference type="ChEBI" id="CHEBI:61977"/>
        <dbReference type="ChEBI" id="CHEBI:456216"/>
        <dbReference type="EC" id="2.7.11.1"/>
    </reaction>
</comment>
<comment type="caution">
    <text evidence="18">The sequence shown here is derived from an EMBL/GenBank/DDBJ whole genome shotgun (WGS) entry which is preliminary data.</text>
</comment>
<reference evidence="18 19" key="1">
    <citation type="submission" date="2024-01" db="EMBL/GenBank/DDBJ databases">
        <title>The complete chloroplast genome sequence of Lithospermum erythrorhizon: insights into the phylogenetic relationship among Boraginaceae species and the maternal lineages of purple gromwells.</title>
        <authorList>
            <person name="Okada T."/>
            <person name="Watanabe K."/>
        </authorList>
    </citation>
    <scope>NUCLEOTIDE SEQUENCE [LARGE SCALE GENOMIC DNA]</scope>
</reference>
<keyword evidence="19" id="KW-1185">Reference proteome</keyword>
<dbReference type="Gene3D" id="3.30.200.20">
    <property type="entry name" value="Phosphorylase Kinase, domain 1"/>
    <property type="match status" value="1"/>
</dbReference>
<evidence type="ECO:0000256" key="5">
    <source>
        <dbReference type="ARBA" id="ARBA00022679"/>
    </source>
</evidence>
<evidence type="ECO:0000256" key="3">
    <source>
        <dbReference type="ARBA" id="ARBA00022527"/>
    </source>
</evidence>
<comment type="similarity">
    <text evidence="12">Belongs to the protein kinase superfamily. Ser/Thr protein kinase family. CDPK subfamily.</text>
</comment>
<name>A0AAV3QJB4_LITER</name>
<evidence type="ECO:0000256" key="9">
    <source>
        <dbReference type="ARBA" id="ARBA00022777"/>
    </source>
</evidence>
<dbReference type="InterPro" id="IPR017441">
    <property type="entry name" value="Protein_kinase_ATP_BS"/>
</dbReference>
<evidence type="ECO:0000256" key="11">
    <source>
        <dbReference type="ARBA" id="ARBA00022840"/>
    </source>
</evidence>
<evidence type="ECO:0000256" key="2">
    <source>
        <dbReference type="ARBA" id="ARBA00012513"/>
    </source>
</evidence>
<dbReference type="Pfam" id="PF00069">
    <property type="entry name" value="Pkinase"/>
    <property type="match status" value="1"/>
</dbReference>
<dbReference type="PROSITE" id="PS50011">
    <property type="entry name" value="PROTEIN_KINASE_DOM"/>
    <property type="match status" value="1"/>
</dbReference>
<accession>A0AAV3QJB4</accession>
<keyword evidence="10" id="KW-0106">Calcium</keyword>
<evidence type="ECO:0000256" key="13">
    <source>
        <dbReference type="ARBA" id="ARBA00047899"/>
    </source>
</evidence>
<dbReference type="PANTHER" id="PTHR24349">
    <property type="entry name" value="SERINE/THREONINE-PROTEIN KINASE"/>
    <property type="match status" value="1"/>
</dbReference>
<keyword evidence="3 18" id="KW-0723">Serine/threonine-protein kinase</keyword>
<dbReference type="GO" id="GO:0005524">
    <property type="term" value="F:ATP binding"/>
    <property type="evidence" value="ECO:0007669"/>
    <property type="project" value="UniProtKB-UniRule"/>
</dbReference>
<dbReference type="InterPro" id="IPR011009">
    <property type="entry name" value="Kinase-like_dom_sf"/>
</dbReference>
<feature type="domain" description="Protein kinase" evidence="17">
    <location>
        <begin position="42"/>
        <end position="300"/>
    </location>
</feature>
<dbReference type="InterPro" id="IPR050205">
    <property type="entry name" value="CDPK_Ser/Thr_kinases"/>
</dbReference>
<evidence type="ECO:0000256" key="7">
    <source>
        <dbReference type="ARBA" id="ARBA00022737"/>
    </source>
</evidence>
<keyword evidence="4" id="KW-0597">Phosphoprotein</keyword>
<sequence>MDLTNSDVVSETPIGLCNCYKASDLVQTILDSTETADFKDRYALGHQLGWGKFGIIRACTDKLTGELLACKSIAKERLVTTDDVRSVKLEIDIMTRLSGHLNVVDLKAVYEDNDYVHIVMELCAGGELFHQIEKHGRFSEFDAKILFRQLMEVVVFCHDKGFVHRDLKPENILLVSRSSSSPIKLADFGLATYIKPGQKLNVTVGSPFYIAPEVLSGGYNQAADIWSAGVILYILLSGMPPFWGKTKSEIFDAVRGAKLRFHPHLWDHISASAKDLITKMICVDPSKRFTATEVLGHTWMKHSAEEVHSHSGQRSPSSQCMEEGNGSDSAPFMSRDEDYSFAEGSPAIADEKGDVSPVFTCRSSFSSFLVDHTPCSLSDGFSFGSSCEPSALDFSSPLPSMPSFTFFSPGPGSAHGDECSSLKDEKLSINEESSSGQMFELPEPPHQPVERRFREMDYTAEFLRGGGNSSAFKITSMSSKRRNYTIGAGELDQLDLLATESFIRWASCTHISSASSLRSSLPNRWHGMPRHASSSQFSTL</sequence>
<dbReference type="FunFam" id="3.30.200.20:FF:000004">
    <property type="entry name" value="Calcium-dependent protein kinase 1"/>
    <property type="match status" value="1"/>
</dbReference>
<comment type="similarity">
    <text evidence="1">Belongs to the protein kinase superfamily. CAMK Ser/Thr protein kinase family. CaMK subfamily.</text>
</comment>
<evidence type="ECO:0000256" key="4">
    <source>
        <dbReference type="ARBA" id="ARBA00022553"/>
    </source>
</evidence>
<protein>
    <recommendedName>
        <fullName evidence="2">non-specific serine/threonine protein kinase</fullName>
        <ecNumber evidence="2">2.7.11.1</ecNumber>
    </recommendedName>
</protein>
<evidence type="ECO:0000313" key="19">
    <source>
        <dbReference type="Proteomes" id="UP001454036"/>
    </source>
</evidence>
<keyword evidence="8 15" id="KW-0547">Nucleotide-binding</keyword>
<keyword evidence="11 15" id="KW-0067">ATP-binding</keyword>
<evidence type="ECO:0000256" key="10">
    <source>
        <dbReference type="ARBA" id="ARBA00022837"/>
    </source>
</evidence>
<comment type="catalytic activity">
    <reaction evidence="14">
        <text>L-seryl-[protein] + ATP = O-phospho-L-seryl-[protein] + ADP + H(+)</text>
        <dbReference type="Rhea" id="RHEA:17989"/>
        <dbReference type="Rhea" id="RHEA-COMP:9863"/>
        <dbReference type="Rhea" id="RHEA-COMP:11604"/>
        <dbReference type="ChEBI" id="CHEBI:15378"/>
        <dbReference type="ChEBI" id="CHEBI:29999"/>
        <dbReference type="ChEBI" id="CHEBI:30616"/>
        <dbReference type="ChEBI" id="CHEBI:83421"/>
        <dbReference type="ChEBI" id="CHEBI:456216"/>
        <dbReference type="EC" id="2.7.11.1"/>
    </reaction>
</comment>
<evidence type="ECO:0000256" key="6">
    <source>
        <dbReference type="ARBA" id="ARBA00022723"/>
    </source>
</evidence>
<evidence type="ECO:0000256" key="1">
    <source>
        <dbReference type="ARBA" id="ARBA00005354"/>
    </source>
</evidence>
<dbReference type="GO" id="GO:0004674">
    <property type="term" value="F:protein serine/threonine kinase activity"/>
    <property type="evidence" value="ECO:0007669"/>
    <property type="project" value="UniProtKB-KW"/>
</dbReference>
<proteinExistence type="inferred from homology"/>
<keyword evidence="9 18" id="KW-0418">Kinase</keyword>
<evidence type="ECO:0000256" key="12">
    <source>
        <dbReference type="ARBA" id="ARBA00024334"/>
    </source>
</evidence>
<feature type="region of interest" description="Disordered" evidence="16">
    <location>
        <begin position="305"/>
        <end position="336"/>
    </location>
</feature>
<keyword evidence="5" id="KW-0808">Transferase</keyword>
<dbReference type="PROSITE" id="PS00107">
    <property type="entry name" value="PROTEIN_KINASE_ATP"/>
    <property type="match status" value="1"/>
</dbReference>
<evidence type="ECO:0000256" key="14">
    <source>
        <dbReference type="ARBA" id="ARBA00048679"/>
    </source>
</evidence>
<dbReference type="EMBL" id="BAABME010004871">
    <property type="protein sequence ID" value="GAA0163854.1"/>
    <property type="molecule type" value="Genomic_DNA"/>
</dbReference>
<dbReference type="InterPro" id="IPR008271">
    <property type="entry name" value="Ser/Thr_kinase_AS"/>
</dbReference>
<dbReference type="Proteomes" id="UP001454036">
    <property type="component" value="Unassembled WGS sequence"/>
</dbReference>
<feature type="binding site" evidence="15">
    <location>
        <position position="75"/>
    </location>
    <ligand>
        <name>ATP</name>
        <dbReference type="ChEBI" id="CHEBI:30616"/>
    </ligand>
</feature>
<dbReference type="GO" id="GO:0046872">
    <property type="term" value="F:metal ion binding"/>
    <property type="evidence" value="ECO:0007669"/>
    <property type="project" value="UniProtKB-KW"/>
</dbReference>
<evidence type="ECO:0000256" key="8">
    <source>
        <dbReference type="ARBA" id="ARBA00022741"/>
    </source>
</evidence>